<name>A0ABR1WXE1_9PEZI</name>
<feature type="region of interest" description="Disordered" evidence="1">
    <location>
        <begin position="88"/>
        <end position="108"/>
    </location>
</feature>
<dbReference type="EMBL" id="JAQQWN010000004">
    <property type="protein sequence ID" value="KAK8087793.1"/>
    <property type="molecule type" value="Genomic_DNA"/>
</dbReference>
<evidence type="ECO:0000313" key="3">
    <source>
        <dbReference type="Proteomes" id="UP001433268"/>
    </source>
</evidence>
<dbReference type="GeneID" id="92040129"/>
<gene>
    <name evidence="2" type="ORF">PG997_002754</name>
</gene>
<evidence type="ECO:0000256" key="1">
    <source>
        <dbReference type="SAM" id="MobiDB-lite"/>
    </source>
</evidence>
<proteinExistence type="predicted"/>
<dbReference type="Proteomes" id="UP001433268">
    <property type="component" value="Unassembled WGS sequence"/>
</dbReference>
<keyword evidence="3" id="KW-1185">Reference proteome</keyword>
<comment type="caution">
    <text evidence="2">The sequence shown here is derived from an EMBL/GenBank/DDBJ whole genome shotgun (WGS) entry which is preliminary data.</text>
</comment>
<protein>
    <submittedName>
        <fullName evidence="2">Uncharacterized protein</fullName>
    </submittedName>
</protein>
<organism evidence="2 3">
    <name type="scientific">Apiospora hydei</name>
    <dbReference type="NCBI Taxonomy" id="1337664"/>
    <lineage>
        <taxon>Eukaryota</taxon>
        <taxon>Fungi</taxon>
        <taxon>Dikarya</taxon>
        <taxon>Ascomycota</taxon>
        <taxon>Pezizomycotina</taxon>
        <taxon>Sordariomycetes</taxon>
        <taxon>Xylariomycetidae</taxon>
        <taxon>Amphisphaeriales</taxon>
        <taxon>Apiosporaceae</taxon>
        <taxon>Apiospora</taxon>
    </lineage>
</organism>
<reference evidence="2 3" key="1">
    <citation type="submission" date="2023-01" db="EMBL/GenBank/DDBJ databases">
        <title>Analysis of 21 Apiospora genomes using comparative genomics revels a genus with tremendous synthesis potential of carbohydrate active enzymes and secondary metabolites.</title>
        <authorList>
            <person name="Sorensen T."/>
        </authorList>
    </citation>
    <scope>NUCLEOTIDE SEQUENCE [LARGE SCALE GENOMIC DNA]</scope>
    <source>
        <strain evidence="2 3">CBS 114990</strain>
    </source>
</reference>
<dbReference type="RefSeq" id="XP_066670687.1">
    <property type="nucleotide sequence ID" value="XM_066807069.1"/>
</dbReference>
<accession>A0ABR1WXE1</accession>
<sequence>MNNVEFLSALGNRALSGVLGPRKVGKLQGMELRECQALGRTLLCLQSQLVFDGYIAASMYVYEDRAFMIAPFRETTAILRGSWFHSRPSLNDEKVGRPGTSELSPTEAASQTLAAGAGALEGGEWELVWVEHRWPVFERQQP</sequence>
<evidence type="ECO:0000313" key="2">
    <source>
        <dbReference type="EMBL" id="KAK8087793.1"/>
    </source>
</evidence>